<dbReference type="EMBL" id="JRNS01000249">
    <property type="protein sequence ID" value="KGF50805.1"/>
    <property type="molecule type" value="Genomic_DNA"/>
</dbReference>
<dbReference type="Gene3D" id="2.70.70.10">
    <property type="entry name" value="Glucose Permease (Domain IIA)"/>
    <property type="match status" value="1"/>
</dbReference>
<evidence type="ECO:0000313" key="2">
    <source>
        <dbReference type="EMBL" id="KGF50805.1"/>
    </source>
</evidence>
<protein>
    <submittedName>
        <fullName evidence="2">Peptidase M23</fullName>
    </submittedName>
</protein>
<dbReference type="InterPro" id="IPR011055">
    <property type="entry name" value="Dup_hybrid_motif"/>
</dbReference>
<dbReference type="AlphaFoldDB" id="A0A096AVN5"/>
<dbReference type="PANTHER" id="PTHR21666">
    <property type="entry name" value="PEPTIDASE-RELATED"/>
    <property type="match status" value="1"/>
</dbReference>
<dbReference type="RefSeq" id="WP_036863592.1">
    <property type="nucleotide sequence ID" value="NZ_JRNS01000249.1"/>
</dbReference>
<comment type="caution">
    <text evidence="2">The sequence shown here is derived from an EMBL/GenBank/DDBJ whole genome shotgun (WGS) entry which is preliminary data.</text>
</comment>
<feature type="domain" description="M23ase beta-sheet core" evidence="1">
    <location>
        <begin position="36"/>
        <end position="101"/>
    </location>
</feature>
<evidence type="ECO:0000259" key="1">
    <source>
        <dbReference type="Pfam" id="PF01551"/>
    </source>
</evidence>
<gene>
    <name evidence="2" type="ORF">HMPREF0661_04470</name>
</gene>
<organism evidence="2 3">
    <name type="scientific">Prevotella melaninogenica DNF00666</name>
    <dbReference type="NCBI Taxonomy" id="1401073"/>
    <lineage>
        <taxon>Bacteria</taxon>
        <taxon>Pseudomonadati</taxon>
        <taxon>Bacteroidota</taxon>
        <taxon>Bacteroidia</taxon>
        <taxon>Bacteroidales</taxon>
        <taxon>Prevotellaceae</taxon>
        <taxon>Prevotella</taxon>
    </lineage>
</organism>
<evidence type="ECO:0000313" key="3">
    <source>
        <dbReference type="Proteomes" id="UP000029578"/>
    </source>
</evidence>
<dbReference type="PANTHER" id="PTHR21666:SF285">
    <property type="entry name" value="M23 FAMILY METALLOPEPTIDASE"/>
    <property type="match status" value="1"/>
</dbReference>
<dbReference type="CDD" id="cd12797">
    <property type="entry name" value="M23_peptidase"/>
    <property type="match status" value="1"/>
</dbReference>
<sequence>MSLLLNILLSILPFGSPVHVPVQLAGNFGEPRPNHFHGGIDIKTEREVNLGVYSIADGYISSAIVEKYGYGRAILVTHPNGYTSCYVHLNRFAPQIEAAVRKWQYQHQQFACDVKFRPGEFPVKKGQFIALSGNTGSSQGPHIHLEMHKTTNGNLYDPLNFLKGIVKDKTAPAVYSFKSYPQPGEGVFQHSSDSRIFTFDKGHFQAWGKVGFGVRASDHMDSVYNNFGVRYTQLYCDGKLVFSSDVNNIPTSCHRMVNSWGDYDHFLSTKIWFMKSYIEPGNTLPILHAGANRGIIDFNQQRDYHLRYVIKDVFGNQTIKDFTVRGEPEAIPIVHLPDGVSPLYYAKDNNFEAEGVRLNIQKGLLAKNGWLQLRHGNTSSTLSMAYSFSKAAYPLFNYAQISIKPTGMIHNPKKLYVAMRNSLNADAPASYCGGTYANGWVTGRMRELANAYFLAYDETPPTITQLNLNPRNLSFKITDTGSGLQGYKAYLDGQFILLQFGKNKELFFCNLADTPVRPTGKERMLKIIATDNRDNKKEYLAKIKY</sequence>
<proteinExistence type="predicted"/>
<reference evidence="2 3" key="1">
    <citation type="submission" date="2014-07" db="EMBL/GenBank/DDBJ databases">
        <authorList>
            <person name="McCorrison J."/>
            <person name="Sanka R."/>
            <person name="Torralba M."/>
            <person name="Gillis M."/>
            <person name="Haft D.H."/>
            <person name="Methe B."/>
            <person name="Sutton G."/>
            <person name="Nelson K.E."/>
        </authorList>
    </citation>
    <scope>NUCLEOTIDE SEQUENCE [LARGE SCALE GENOMIC DNA]</scope>
    <source>
        <strain evidence="2 3">DNF00666</strain>
    </source>
</reference>
<dbReference type="GO" id="GO:0004222">
    <property type="term" value="F:metalloendopeptidase activity"/>
    <property type="evidence" value="ECO:0007669"/>
    <property type="project" value="TreeGrafter"/>
</dbReference>
<dbReference type="Proteomes" id="UP000029578">
    <property type="component" value="Unassembled WGS sequence"/>
</dbReference>
<dbReference type="InterPro" id="IPR016047">
    <property type="entry name" value="M23ase_b-sheet_dom"/>
</dbReference>
<accession>A0A096AVN5</accession>
<name>A0A096AVN5_9BACT</name>
<dbReference type="SUPFAM" id="SSF51261">
    <property type="entry name" value="Duplicated hybrid motif"/>
    <property type="match status" value="1"/>
</dbReference>
<dbReference type="Pfam" id="PF01551">
    <property type="entry name" value="Peptidase_M23"/>
    <property type="match status" value="1"/>
</dbReference>
<dbReference type="InterPro" id="IPR050570">
    <property type="entry name" value="Cell_wall_metabolism_enzyme"/>
</dbReference>